<dbReference type="GO" id="GO:0005524">
    <property type="term" value="F:ATP binding"/>
    <property type="evidence" value="ECO:0007669"/>
    <property type="project" value="UniProtKB-KW"/>
</dbReference>
<dbReference type="OrthoDB" id="1668230at2759"/>
<dbReference type="PROSITE" id="PS00108">
    <property type="entry name" value="PROTEIN_KINASE_ST"/>
    <property type="match status" value="1"/>
</dbReference>
<feature type="compositionally biased region" description="Basic and acidic residues" evidence="6">
    <location>
        <begin position="180"/>
        <end position="201"/>
    </location>
</feature>
<dbReference type="Pfam" id="PF00069">
    <property type="entry name" value="Pkinase"/>
    <property type="match status" value="2"/>
</dbReference>
<evidence type="ECO:0000256" key="4">
    <source>
        <dbReference type="ARBA" id="ARBA00022777"/>
    </source>
</evidence>
<dbReference type="InterPro" id="IPR011009">
    <property type="entry name" value="Kinase-like_dom_sf"/>
</dbReference>
<evidence type="ECO:0000259" key="7">
    <source>
        <dbReference type="PROSITE" id="PS50011"/>
    </source>
</evidence>
<dbReference type="InterPro" id="IPR050660">
    <property type="entry name" value="NEK_Ser/Thr_kinase"/>
</dbReference>
<proteinExistence type="predicted"/>
<evidence type="ECO:0000256" key="3">
    <source>
        <dbReference type="ARBA" id="ARBA00022741"/>
    </source>
</evidence>
<name>A0A5J4WWZ9_9EUKA</name>
<organism evidence="8 9">
    <name type="scientific">Streblomastix strix</name>
    <dbReference type="NCBI Taxonomy" id="222440"/>
    <lineage>
        <taxon>Eukaryota</taxon>
        <taxon>Metamonada</taxon>
        <taxon>Preaxostyla</taxon>
        <taxon>Oxymonadida</taxon>
        <taxon>Streblomastigidae</taxon>
        <taxon>Streblomastix</taxon>
    </lineage>
</organism>
<accession>A0A5J4WWZ9</accession>
<evidence type="ECO:0000256" key="1">
    <source>
        <dbReference type="ARBA" id="ARBA00012513"/>
    </source>
</evidence>
<dbReference type="EMBL" id="SNRW01000780">
    <property type="protein sequence ID" value="KAA6399303.1"/>
    <property type="molecule type" value="Genomic_DNA"/>
</dbReference>
<dbReference type="SMART" id="SM00220">
    <property type="entry name" value="S_TKc"/>
    <property type="match status" value="1"/>
</dbReference>
<dbReference type="SUPFAM" id="SSF56112">
    <property type="entry name" value="Protein kinase-like (PK-like)"/>
    <property type="match status" value="2"/>
</dbReference>
<dbReference type="AlphaFoldDB" id="A0A5J4WWZ9"/>
<evidence type="ECO:0000256" key="2">
    <source>
        <dbReference type="ARBA" id="ARBA00022679"/>
    </source>
</evidence>
<reference evidence="8 9" key="1">
    <citation type="submission" date="2019-03" db="EMBL/GenBank/DDBJ databases">
        <title>Single cell metagenomics reveals metabolic interactions within the superorganism composed of flagellate Streblomastix strix and complex community of Bacteroidetes bacteria on its surface.</title>
        <authorList>
            <person name="Treitli S.C."/>
            <person name="Kolisko M."/>
            <person name="Husnik F."/>
            <person name="Keeling P."/>
            <person name="Hampl V."/>
        </authorList>
    </citation>
    <scope>NUCLEOTIDE SEQUENCE [LARGE SCALE GENOMIC DNA]</scope>
    <source>
        <strain evidence="8">ST1C</strain>
    </source>
</reference>
<keyword evidence="2" id="KW-0808">Transferase</keyword>
<dbReference type="Proteomes" id="UP000324800">
    <property type="component" value="Unassembled WGS sequence"/>
</dbReference>
<dbReference type="EC" id="2.7.11.1" evidence="1"/>
<dbReference type="PANTHER" id="PTHR43671">
    <property type="entry name" value="SERINE/THREONINE-PROTEIN KINASE NEK"/>
    <property type="match status" value="1"/>
</dbReference>
<evidence type="ECO:0000256" key="6">
    <source>
        <dbReference type="SAM" id="MobiDB-lite"/>
    </source>
</evidence>
<dbReference type="Gene3D" id="1.10.510.10">
    <property type="entry name" value="Transferase(Phosphotransferase) domain 1"/>
    <property type="match status" value="2"/>
</dbReference>
<dbReference type="GO" id="GO:0004674">
    <property type="term" value="F:protein serine/threonine kinase activity"/>
    <property type="evidence" value="ECO:0007669"/>
    <property type="project" value="UniProtKB-EC"/>
</dbReference>
<dbReference type="InterPro" id="IPR000719">
    <property type="entry name" value="Prot_kinase_dom"/>
</dbReference>
<keyword evidence="5" id="KW-0067">ATP-binding</keyword>
<comment type="caution">
    <text evidence="8">The sequence shown here is derived from an EMBL/GenBank/DDBJ whole genome shotgun (WGS) entry which is preliminary data.</text>
</comment>
<feature type="domain" description="Protein kinase" evidence="7">
    <location>
        <begin position="1"/>
        <end position="526"/>
    </location>
</feature>
<keyword evidence="3" id="KW-0547">Nucleotide-binding</keyword>
<keyword evidence="4" id="KW-0418">Kinase</keyword>
<dbReference type="PROSITE" id="PS50011">
    <property type="entry name" value="PROTEIN_KINASE_DOM"/>
    <property type="match status" value="1"/>
</dbReference>
<dbReference type="InterPro" id="IPR008271">
    <property type="entry name" value="Ser/Thr_kinase_AS"/>
</dbReference>
<feature type="compositionally biased region" description="Basic and acidic residues" evidence="6">
    <location>
        <begin position="209"/>
        <end position="439"/>
    </location>
</feature>
<evidence type="ECO:0000313" key="8">
    <source>
        <dbReference type="EMBL" id="KAA6399303.1"/>
    </source>
</evidence>
<sequence>MTEGSTSLEVAVKECEYYSNEEKQQVIEEINIMINVSNTLRKQVSNLSDIHIVKMLGYFFNEEDYKAYIVLEYCPEGDLRNYINKMKKTGMQIIIEKFYEMAGELAQSLNQLHSNGILHMDLKPENVLLTDQFKVKLADFGLARQLQISQHYTTNHAGTWQYQPPEKLQKNGVTEYTQIKEKVEKKEKEVKKDKKTKGDNHKHVHMHHHKDEINDQVDVKDNNELKIEKDKKMGKDQDKQKLKELDKQQMKEKEIEDLKDKIKEKEKQRKDEKEKEMNKKEKDYDEDLKDKHKEKEKEKKKEKSTEKDKKEKDLDEEQNIEKEKNREKGKEKGNEKKKKNEYQKEKEDKKEEKKEKDLDDKLKDKEKEQEKETQKEKDKVKEQHNNKDKDKDKDEKQIVKENEKENRKIKEKDVDKDKHLDKDKHKHKDNEKEKQEKPKIHPQAAVDMWAFGVMLYELVAQRHPFFDFKSEGDIPIQEFINRVVNLPPAELPRIYPQELKDLIYQLLDKNPSRRITAEAILQLPDVAKTLQNKQQKKD</sequence>
<protein>
    <recommendedName>
        <fullName evidence="1">non-specific serine/threonine protein kinase</fullName>
        <ecNumber evidence="1">2.7.11.1</ecNumber>
    </recommendedName>
</protein>
<dbReference type="PANTHER" id="PTHR43671:SF13">
    <property type="entry name" value="SERINE_THREONINE-PROTEIN KINASE NEK2"/>
    <property type="match status" value="1"/>
</dbReference>
<gene>
    <name evidence="8" type="ORF">EZS28_005167</name>
</gene>
<evidence type="ECO:0000256" key="5">
    <source>
        <dbReference type="ARBA" id="ARBA00022840"/>
    </source>
</evidence>
<feature type="region of interest" description="Disordered" evidence="6">
    <location>
        <begin position="180"/>
        <end position="441"/>
    </location>
</feature>
<evidence type="ECO:0000313" key="9">
    <source>
        <dbReference type="Proteomes" id="UP000324800"/>
    </source>
</evidence>